<evidence type="ECO:0000259" key="2">
    <source>
        <dbReference type="PROSITE" id="PS50850"/>
    </source>
</evidence>
<protein>
    <recommendedName>
        <fullName evidence="2">Major facilitator superfamily (MFS) profile domain-containing protein</fullName>
    </recommendedName>
</protein>
<feature type="transmembrane region" description="Helical" evidence="1">
    <location>
        <begin position="90"/>
        <end position="107"/>
    </location>
</feature>
<keyword evidence="1" id="KW-0472">Membrane</keyword>
<feature type="transmembrane region" description="Helical" evidence="1">
    <location>
        <begin position="27"/>
        <end position="50"/>
    </location>
</feature>
<accession>X0YIM6</accession>
<evidence type="ECO:0000313" key="3">
    <source>
        <dbReference type="EMBL" id="GAG46992.1"/>
    </source>
</evidence>
<dbReference type="PANTHER" id="PTHR23527:SF1">
    <property type="entry name" value="BLL3282 PROTEIN"/>
    <property type="match status" value="1"/>
</dbReference>
<sequence length="108" mass="11426">TLVISGCITTVMCLVLGIITSGTYTWVVFIVVIVFGFSAMGWNAIMLTFVGESTYRELSGAAVGLLLTMLSIGVVIGPPLFGYIVDLTETYALAWQLLAICTAIAVVV</sequence>
<dbReference type="AlphaFoldDB" id="X0YIM6"/>
<keyword evidence="1" id="KW-1133">Transmembrane helix</keyword>
<feature type="transmembrane region" description="Helical" evidence="1">
    <location>
        <begin position="62"/>
        <end position="84"/>
    </location>
</feature>
<evidence type="ECO:0000256" key="1">
    <source>
        <dbReference type="SAM" id="Phobius"/>
    </source>
</evidence>
<dbReference type="EMBL" id="BARS01058272">
    <property type="protein sequence ID" value="GAG46992.1"/>
    <property type="molecule type" value="Genomic_DNA"/>
</dbReference>
<dbReference type="InterPro" id="IPR020846">
    <property type="entry name" value="MFS_dom"/>
</dbReference>
<name>X0YIM6_9ZZZZ</name>
<organism evidence="3">
    <name type="scientific">marine sediment metagenome</name>
    <dbReference type="NCBI Taxonomy" id="412755"/>
    <lineage>
        <taxon>unclassified sequences</taxon>
        <taxon>metagenomes</taxon>
        <taxon>ecological metagenomes</taxon>
    </lineage>
</organism>
<dbReference type="InterPro" id="IPR052952">
    <property type="entry name" value="MFS-Transporter"/>
</dbReference>
<feature type="non-terminal residue" evidence="3">
    <location>
        <position position="108"/>
    </location>
</feature>
<feature type="domain" description="Major facilitator superfamily (MFS) profile" evidence="2">
    <location>
        <begin position="1"/>
        <end position="108"/>
    </location>
</feature>
<dbReference type="PROSITE" id="PS50850">
    <property type="entry name" value="MFS"/>
    <property type="match status" value="1"/>
</dbReference>
<gene>
    <name evidence="3" type="ORF">S01H1_85064</name>
</gene>
<dbReference type="InterPro" id="IPR036259">
    <property type="entry name" value="MFS_trans_sf"/>
</dbReference>
<dbReference type="PANTHER" id="PTHR23527">
    <property type="entry name" value="BLL3282 PROTEIN"/>
    <property type="match status" value="1"/>
</dbReference>
<reference evidence="3" key="1">
    <citation type="journal article" date="2014" name="Front. Microbiol.">
        <title>High frequency of phylogenetically diverse reductive dehalogenase-homologous genes in deep subseafloor sedimentary metagenomes.</title>
        <authorList>
            <person name="Kawai M."/>
            <person name="Futagami T."/>
            <person name="Toyoda A."/>
            <person name="Takaki Y."/>
            <person name="Nishi S."/>
            <person name="Hori S."/>
            <person name="Arai W."/>
            <person name="Tsubouchi T."/>
            <person name="Morono Y."/>
            <person name="Uchiyama I."/>
            <person name="Ito T."/>
            <person name="Fujiyama A."/>
            <person name="Inagaki F."/>
            <person name="Takami H."/>
        </authorList>
    </citation>
    <scope>NUCLEOTIDE SEQUENCE</scope>
    <source>
        <strain evidence="3">Expedition CK06-06</strain>
    </source>
</reference>
<dbReference type="SUPFAM" id="SSF103473">
    <property type="entry name" value="MFS general substrate transporter"/>
    <property type="match status" value="1"/>
</dbReference>
<feature type="non-terminal residue" evidence="3">
    <location>
        <position position="1"/>
    </location>
</feature>
<dbReference type="GO" id="GO:0022857">
    <property type="term" value="F:transmembrane transporter activity"/>
    <property type="evidence" value="ECO:0007669"/>
    <property type="project" value="InterPro"/>
</dbReference>
<proteinExistence type="predicted"/>
<comment type="caution">
    <text evidence="3">The sequence shown here is derived from an EMBL/GenBank/DDBJ whole genome shotgun (WGS) entry which is preliminary data.</text>
</comment>
<dbReference type="Gene3D" id="1.20.1250.20">
    <property type="entry name" value="MFS general substrate transporter like domains"/>
    <property type="match status" value="1"/>
</dbReference>
<keyword evidence="1" id="KW-0812">Transmembrane</keyword>